<keyword evidence="4" id="KW-0503">Monooxygenase</keyword>
<dbReference type="Pfam" id="PF00296">
    <property type="entry name" value="Bac_luciferase"/>
    <property type="match status" value="1"/>
</dbReference>
<evidence type="ECO:0000256" key="3">
    <source>
        <dbReference type="ARBA" id="ARBA00023002"/>
    </source>
</evidence>
<dbReference type="GO" id="GO:0016705">
    <property type="term" value="F:oxidoreductase activity, acting on paired donors, with incorporation or reduction of molecular oxygen"/>
    <property type="evidence" value="ECO:0007669"/>
    <property type="project" value="InterPro"/>
</dbReference>
<dbReference type="GO" id="GO:0004497">
    <property type="term" value="F:monooxygenase activity"/>
    <property type="evidence" value="ECO:0007669"/>
    <property type="project" value="UniProtKB-KW"/>
</dbReference>
<dbReference type="PANTHER" id="PTHR30011:SF16">
    <property type="entry name" value="C2H2 FINGER DOMAIN TRANSCRIPTION FACTOR (EUROFUNG)-RELATED"/>
    <property type="match status" value="1"/>
</dbReference>
<keyword evidence="1" id="KW-0285">Flavoprotein</keyword>
<evidence type="ECO:0000313" key="6">
    <source>
        <dbReference type="EMBL" id="RIY31040.1"/>
    </source>
</evidence>
<keyword evidence="2" id="KW-0288">FMN</keyword>
<evidence type="ECO:0000259" key="5">
    <source>
        <dbReference type="Pfam" id="PF00296"/>
    </source>
</evidence>
<evidence type="ECO:0000256" key="1">
    <source>
        <dbReference type="ARBA" id="ARBA00022630"/>
    </source>
</evidence>
<feature type="domain" description="Luciferase-like" evidence="5">
    <location>
        <begin position="69"/>
        <end position="255"/>
    </location>
</feature>
<name>A0A3A1Y0R6_9GAMM</name>
<evidence type="ECO:0000256" key="4">
    <source>
        <dbReference type="ARBA" id="ARBA00023033"/>
    </source>
</evidence>
<dbReference type="Proteomes" id="UP000265691">
    <property type="component" value="Unassembled WGS sequence"/>
</dbReference>
<reference evidence="6 7" key="1">
    <citation type="submission" date="2017-08" db="EMBL/GenBank/DDBJ databases">
        <title>Reclassification of Bisgaard taxon 37 and 44.</title>
        <authorList>
            <person name="Christensen H."/>
        </authorList>
    </citation>
    <scope>NUCLEOTIDE SEQUENCE [LARGE SCALE GENOMIC DNA]</scope>
    <source>
        <strain evidence="6 7">B96_3</strain>
    </source>
</reference>
<proteinExistence type="predicted"/>
<dbReference type="InterPro" id="IPR051260">
    <property type="entry name" value="Diverse_substr_monoxygenases"/>
</dbReference>
<dbReference type="Gene3D" id="3.20.20.30">
    <property type="entry name" value="Luciferase-like domain"/>
    <property type="match status" value="1"/>
</dbReference>
<dbReference type="InterPro" id="IPR036661">
    <property type="entry name" value="Luciferase-like_sf"/>
</dbReference>
<dbReference type="InterPro" id="IPR011251">
    <property type="entry name" value="Luciferase-like_dom"/>
</dbReference>
<keyword evidence="3" id="KW-0560">Oxidoreductase</keyword>
<dbReference type="SUPFAM" id="SSF51679">
    <property type="entry name" value="Bacterial luciferase-like"/>
    <property type="match status" value="1"/>
</dbReference>
<dbReference type="PANTHER" id="PTHR30011">
    <property type="entry name" value="ALKANESULFONATE MONOOXYGENASE-RELATED"/>
    <property type="match status" value="1"/>
</dbReference>
<dbReference type="AlphaFoldDB" id="A0A3A1Y0R6"/>
<keyword evidence="7" id="KW-1185">Reference proteome</keyword>
<evidence type="ECO:0000256" key="2">
    <source>
        <dbReference type="ARBA" id="ARBA00022643"/>
    </source>
</evidence>
<dbReference type="OrthoDB" id="7239898at2"/>
<organism evidence="6 7">
    <name type="scientific">Psittacicella hinzii</name>
    <dbReference type="NCBI Taxonomy" id="2028575"/>
    <lineage>
        <taxon>Bacteria</taxon>
        <taxon>Pseudomonadati</taxon>
        <taxon>Pseudomonadota</taxon>
        <taxon>Gammaproteobacteria</taxon>
        <taxon>Pasteurellales</taxon>
        <taxon>Psittacicellaceae</taxon>
        <taxon>Psittacicella</taxon>
    </lineage>
</organism>
<protein>
    <submittedName>
        <fullName evidence="6">LLM class flavin-dependent oxidoreductase</fullName>
    </submittedName>
</protein>
<gene>
    <name evidence="6" type="ORF">CKF54_08010</name>
</gene>
<dbReference type="RefSeq" id="WP_119525820.1">
    <property type="nucleotide sequence ID" value="NZ_NRHC01000155.1"/>
</dbReference>
<dbReference type="NCBIfam" id="TIGR03571">
    <property type="entry name" value="lucif_BA3436"/>
    <property type="match status" value="1"/>
</dbReference>
<comment type="caution">
    <text evidence="6">The sequence shown here is derived from an EMBL/GenBank/DDBJ whole genome shotgun (WGS) entry which is preliminary data.</text>
</comment>
<accession>A0A3A1Y0R6</accession>
<sequence>MDNKLNKKIANLSILGQKEDDYFSHAPVNEKELILPPTMANHPAFSKVFIPGKLTLGLISPFKGYPDSPFPDISDLGEVAQQAEQAGFAALWIRDVPFYDPNFGDVGQELDPFVTLGYLAAKTNRIALGTTGILAPLRDPIHIAKAAVSLAKLTSNRFILGLSTGDRPVEYPAFNVDFAKRADLYREAWELIKHLTSHSYPELKTESYGTFRGKIDLVPKLSQALPMIAVGRARQEFSWLANTPDAWIWHGFKPEQTTNINNTIAHLNQDGYWRPLGAGYFIELLEDVEAPLESFNNLYLKGGAKALGDYFVQQQANGLAHATINLKPTKRPYQEIFEEFQKYILSRLA</sequence>
<dbReference type="EMBL" id="NRHC01000155">
    <property type="protein sequence ID" value="RIY31040.1"/>
    <property type="molecule type" value="Genomic_DNA"/>
</dbReference>
<evidence type="ECO:0000313" key="7">
    <source>
        <dbReference type="Proteomes" id="UP000265691"/>
    </source>
</evidence>
<dbReference type="InterPro" id="IPR020020">
    <property type="entry name" value="Luciferase-type_oxidoreductase"/>
</dbReference>